<proteinExistence type="predicted"/>
<dbReference type="EMBL" id="UINC01230949">
    <property type="protein sequence ID" value="SVE63286.1"/>
    <property type="molecule type" value="Genomic_DNA"/>
</dbReference>
<name>A0A383F2E7_9ZZZZ</name>
<accession>A0A383F2E7</accession>
<reference evidence="1" key="1">
    <citation type="submission" date="2018-05" db="EMBL/GenBank/DDBJ databases">
        <authorList>
            <person name="Lanie J.A."/>
            <person name="Ng W.-L."/>
            <person name="Kazmierczak K.M."/>
            <person name="Andrzejewski T.M."/>
            <person name="Davidsen T.M."/>
            <person name="Wayne K.J."/>
            <person name="Tettelin H."/>
            <person name="Glass J.I."/>
            <person name="Rusch D."/>
            <person name="Podicherti R."/>
            <person name="Tsui H.-C.T."/>
            <person name="Winkler M.E."/>
        </authorList>
    </citation>
    <scope>NUCLEOTIDE SEQUENCE</scope>
</reference>
<dbReference type="AlphaFoldDB" id="A0A383F2E7"/>
<sequence length="113" mass="13193">MIKIRLIGDNLTISFSPFQLSSNSSSSFSITYSSIFLTQILIFCARQNVIIMSKQKLKVQDLKRVLYWFHLAFKEKSPSKEDGESLKMILSFAQCEIDLIQDVDENDEWDKRY</sequence>
<protein>
    <submittedName>
        <fullName evidence="1">Uncharacterized protein</fullName>
    </submittedName>
</protein>
<gene>
    <name evidence="1" type="ORF">METZ01_LOCUS516140</name>
</gene>
<organism evidence="1">
    <name type="scientific">marine metagenome</name>
    <dbReference type="NCBI Taxonomy" id="408172"/>
    <lineage>
        <taxon>unclassified sequences</taxon>
        <taxon>metagenomes</taxon>
        <taxon>ecological metagenomes</taxon>
    </lineage>
</organism>
<evidence type="ECO:0000313" key="1">
    <source>
        <dbReference type="EMBL" id="SVE63286.1"/>
    </source>
</evidence>